<feature type="non-terminal residue" evidence="1">
    <location>
        <position position="1"/>
    </location>
</feature>
<evidence type="ECO:0000313" key="1">
    <source>
        <dbReference type="EMBL" id="SVC55351.1"/>
    </source>
</evidence>
<accession>A0A382N749</accession>
<proteinExistence type="predicted"/>
<organism evidence="1">
    <name type="scientific">marine metagenome</name>
    <dbReference type="NCBI Taxonomy" id="408172"/>
    <lineage>
        <taxon>unclassified sequences</taxon>
        <taxon>metagenomes</taxon>
        <taxon>ecological metagenomes</taxon>
    </lineage>
</organism>
<gene>
    <name evidence="1" type="ORF">METZ01_LOCUS308205</name>
</gene>
<dbReference type="AlphaFoldDB" id="A0A382N749"/>
<dbReference type="EMBL" id="UINC01097551">
    <property type="protein sequence ID" value="SVC55351.1"/>
    <property type="molecule type" value="Genomic_DNA"/>
</dbReference>
<name>A0A382N749_9ZZZZ</name>
<protein>
    <submittedName>
        <fullName evidence="1">Uncharacterized protein</fullName>
    </submittedName>
</protein>
<sequence>VGSTDLAWDRFMKQLSTHEYALARSLFHDLVRSTDLHGGHPCGPIRPRVVADIGDGLGDGAGDRGEP</sequence>
<reference evidence="1" key="1">
    <citation type="submission" date="2018-05" db="EMBL/GenBank/DDBJ databases">
        <authorList>
            <person name="Lanie J.A."/>
            <person name="Ng W.-L."/>
            <person name="Kazmierczak K.M."/>
            <person name="Andrzejewski T.M."/>
            <person name="Davidsen T.M."/>
            <person name="Wayne K.J."/>
            <person name="Tettelin H."/>
            <person name="Glass J.I."/>
            <person name="Rusch D."/>
            <person name="Podicherti R."/>
            <person name="Tsui H.-C.T."/>
            <person name="Winkler M.E."/>
        </authorList>
    </citation>
    <scope>NUCLEOTIDE SEQUENCE</scope>
</reference>